<name>A0ACA9M2S9_9GLOM</name>
<feature type="non-terminal residue" evidence="1">
    <location>
        <position position="1"/>
    </location>
</feature>
<evidence type="ECO:0000313" key="2">
    <source>
        <dbReference type="Proteomes" id="UP000789702"/>
    </source>
</evidence>
<dbReference type="EMBL" id="CAJVPU010006705">
    <property type="protein sequence ID" value="CAG8563916.1"/>
    <property type="molecule type" value="Genomic_DNA"/>
</dbReference>
<organism evidence="1 2">
    <name type="scientific">Dentiscutata heterogama</name>
    <dbReference type="NCBI Taxonomy" id="1316150"/>
    <lineage>
        <taxon>Eukaryota</taxon>
        <taxon>Fungi</taxon>
        <taxon>Fungi incertae sedis</taxon>
        <taxon>Mucoromycota</taxon>
        <taxon>Glomeromycotina</taxon>
        <taxon>Glomeromycetes</taxon>
        <taxon>Diversisporales</taxon>
        <taxon>Gigasporaceae</taxon>
        <taxon>Dentiscutata</taxon>
    </lineage>
</organism>
<protein>
    <submittedName>
        <fullName evidence="1">3569_t:CDS:1</fullName>
    </submittedName>
</protein>
<comment type="caution">
    <text evidence="1">The sequence shown here is derived from an EMBL/GenBank/DDBJ whole genome shotgun (WGS) entry which is preliminary data.</text>
</comment>
<keyword evidence="2" id="KW-1185">Reference proteome</keyword>
<dbReference type="Proteomes" id="UP000789702">
    <property type="component" value="Unassembled WGS sequence"/>
</dbReference>
<accession>A0ACA9M2S9</accession>
<evidence type="ECO:0000313" key="1">
    <source>
        <dbReference type="EMBL" id="CAG8563916.1"/>
    </source>
</evidence>
<proteinExistence type="predicted"/>
<gene>
    <name evidence="1" type="ORF">DHETER_LOCUS5766</name>
</gene>
<reference evidence="1" key="1">
    <citation type="submission" date="2021-06" db="EMBL/GenBank/DDBJ databases">
        <authorList>
            <person name="Kallberg Y."/>
            <person name="Tangrot J."/>
            <person name="Rosling A."/>
        </authorList>
    </citation>
    <scope>NUCLEOTIDE SEQUENCE</scope>
    <source>
        <strain evidence="1">IL203A</strain>
    </source>
</reference>
<sequence>DTYHCELAQIKGLLVQLPIFYRKEKENIIMWLLQDIALQLYLNKIQGHENGKLFETWKEFEKELRNILGQVESIDEADKILNFVEGLKFATKVEVNY</sequence>